<comment type="similarity">
    <text evidence="1">Belongs to the peptidase S9C family.</text>
</comment>
<proteinExistence type="inferred from homology"/>
<evidence type="ECO:0000256" key="1">
    <source>
        <dbReference type="ARBA" id="ARBA00010040"/>
    </source>
</evidence>
<evidence type="ECO:0000259" key="7">
    <source>
        <dbReference type="Pfam" id="PF00326"/>
    </source>
</evidence>
<dbReference type="Pfam" id="PF00326">
    <property type="entry name" value="Peptidase_S9"/>
    <property type="match status" value="1"/>
</dbReference>
<dbReference type="SUPFAM" id="SSF82171">
    <property type="entry name" value="DPP6 N-terminal domain-like"/>
    <property type="match status" value="1"/>
</dbReference>
<feature type="compositionally biased region" description="Low complexity" evidence="6">
    <location>
        <begin position="7"/>
        <end position="17"/>
    </location>
</feature>
<evidence type="ECO:0000256" key="3">
    <source>
        <dbReference type="ARBA" id="ARBA00022729"/>
    </source>
</evidence>
<dbReference type="GO" id="GO:0004252">
    <property type="term" value="F:serine-type endopeptidase activity"/>
    <property type="evidence" value="ECO:0007669"/>
    <property type="project" value="TreeGrafter"/>
</dbReference>
<evidence type="ECO:0000256" key="4">
    <source>
        <dbReference type="ARBA" id="ARBA00022801"/>
    </source>
</evidence>
<dbReference type="Pfam" id="PF07676">
    <property type="entry name" value="PD40"/>
    <property type="match status" value="1"/>
</dbReference>
<evidence type="ECO:0000256" key="2">
    <source>
        <dbReference type="ARBA" id="ARBA00022670"/>
    </source>
</evidence>
<dbReference type="PANTHER" id="PTHR42776">
    <property type="entry name" value="SERINE PEPTIDASE S9 FAMILY MEMBER"/>
    <property type="match status" value="1"/>
</dbReference>
<dbReference type="InterPro" id="IPR011659">
    <property type="entry name" value="WD40"/>
</dbReference>
<evidence type="ECO:0000256" key="6">
    <source>
        <dbReference type="SAM" id="MobiDB-lite"/>
    </source>
</evidence>
<dbReference type="SUPFAM" id="SSF53474">
    <property type="entry name" value="alpha/beta-Hydrolases"/>
    <property type="match status" value="1"/>
</dbReference>
<name>A0A7S3Y370_HETAK</name>
<organism evidence="8">
    <name type="scientific">Heterosigma akashiwo</name>
    <name type="common">Chromophytic alga</name>
    <name type="synonym">Heterosigma carterae</name>
    <dbReference type="NCBI Taxonomy" id="2829"/>
    <lineage>
        <taxon>Eukaryota</taxon>
        <taxon>Sar</taxon>
        <taxon>Stramenopiles</taxon>
        <taxon>Ochrophyta</taxon>
        <taxon>Raphidophyceae</taxon>
        <taxon>Chattonellales</taxon>
        <taxon>Chattonellaceae</taxon>
        <taxon>Heterosigma</taxon>
    </lineage>
</organism>
<dbReference type="Gene3D" id="3.40.50.1820">
    <property type="entry name" value="alpha/beta hydrolase"/>
    <property type="match status" value="1"/>
</dbReference>
<evidence type="ECO:0000256" key="5">
    <source>
        <dbReference type="ARBA" id="ARBA00022825"/>
    </source>
</evidence>
<keyword evidence="5" id="KW-0720">Serine protease</keyword>
<protein>
    <recommendedName>
        <fullName evidence="7">Peptidase S9 prolyl oligopeptidase catalytic domain-containing protein</fullName>
    </recommendedName>
</protein>
<dbReference type="InterPro" id="IPR029058">
    <property type="entry name" value="AB_hydrolase_fold"/>
</dbReference>
<dbReference type="GO" id="GO:0006508">
    <property type="term" value="P:proteolysis"/>
    <property type="evidence" value="ECO:0007669"/>
    <property type="project" value="UniProtKB-KW"/>
</dbReference>
<keyword evidence="4" id="KW-0378">Hydrolase</keyword>
<evidence type="ECO:0000313" key="8">
    <source>
        <dbReference type="EMBL" id="CAE0639739.1"/>
    </source>
</evidence>
<dbReference type="EMBL" id="HBIU01040765">
    <property type="protein sequence ID" value="CAE0639739.1"/>
    <property type="molecule type" value="Transcribed_RNA"/>
</dbReference>
<feature type="domain" description="Peptidase S9 prolyl oligopeptidase catalytic" evidence="7">
    <location>
        <begin position="477"/>
        <end position="683"/>
    </location>
</feature>
<reference evidence="8" key="1">
    <citation type="submission" date="2021-01" db="EMBL/GenBank/DDBJ databases">
        <authorList>
            <person name="Corre E."/>
            <person name="Pelletier E."/>
            <person name="Niang G."/>
            <person name="Scheremetjew M."/>
            <person name="Finn R."/>
            <person name="Kale V."/>
            <person name="Holt S."/>
            <person name="Cochrane G."/>
            <person name="Meng A."/>
            <person name="Brown T."/>
            <person name="Cohen L."/>
        </authorList>
    </citation>
    <scope>NUCLEOTIDE SEQUENCE</scope>
    <source>
        <strain evidence="8">CCMP3107</strain>
    </source>
</reference>
<keyword evidence="3" id="KW-0732">Signal</keyword>
<keyword evidence="2" id="KW-0645">Protease</keyword>
<gene>
    <name evidence="8" type="ORF">HAKA00212_LOCUS18555</name>
</gene>
<accession>A0A7S3Y370</accession>
<feature type="region of interest" description="Disordered" evidence="6">
    <location>
        <begin position="1"/>
        <end position="31"/>
    </location>
</feature>
<dbReference type="FunFam" id="3.40.50.1820:FF:000028">
    <property type="entry name" value="S9 family peptidase"/>
    <property type="match status" value="1"/>
</dbReference>
<dbReference type="PANTHER" id="PTHR42776:SF13">
    <property type="entry name" value="DIPEPTIDYL-PEPTIDASE 5"/>
    <property type="match status" value="1"/>
</dbReference>
<dbReference type="InterPro" id="IPR011042">
    <property type="entry name" value="6-blade_b-propeller_TolB-like"/>
</dbReference>
<dbReference type="AlphaFoldDB" id="A0A7S3Y370"/>
<sequence>MARGQGPPALATPTTPTMSKTAKARNATSGSPFDIDALWALDRIGEPSLSPDGAQAVASVTRHSMEDNQSRSSLWLLSTLGGEPRRLTEAGDKDANPQWSPRGDLIAFTARREHGGVKDAQTQLYVIAPDGGEARRVGQVATGVEAFKWFADGRRIAFVSWVWPDLKAAAQAQALKDFQARKDTAYVTEQTLYRYWDHQIPMGRVPHLHVMDVATGKLVDLFEGTDWELSRSEPNANCFDVSPDGRRIAFACDPSAEKRLDNRFALAEVEIKTRKVRTLLQDDDWNFSAPRYSHGGAHLAFLASEQAAGHNRPDQLAVLDQQGRWAVFSADWDREVAAPLAWAADDQSVFFAAEDRGRRHLWQFALGERLAEPIFEGGHVGSFSAGTHAVVINHDSVQFPPRLSVLSEDGLRRIESFNDARLAAHRFGRHEEVTFKGARGDEVQMWLVYPPDFDAKKKWPVMHVIHGGPHTAFGDSWHWRWNHQVFAAPGYVVACVNYHGSSSFGFEFLDSITGHWGEFELQDIEAGTDWLLKKPWVASKRIVATGGSYGGYMVAWMNGHVKPGRYQAYVCHAGCFDWQAMYADDAYHWHVKELGAYYWADPARVASQSPHAFAAAMRTPTLVMHGALDYRVPDTQGLAYYNTLKTLGVPARLVWFPDENHWVLKPRNSKLWYGEFFAWLDRHGG</sequence>
<dbReference type="Gene3D" id="2.120.10.30">
    <property type="entry name" value="TolB, C-terminal domain"/>
    <property type="match status" value="2"/>
</dbReference>
<dbReference type="InterPro" id="IPR001375">
    <property type="entry name" value="Peptidase_S9_cat"/>
</dbReference>